<dbReference type="AlphaFoldDB" id="A0A7W9X4U2"/>
<comment type="caution">
    <text evidence="1">The sequence shown here is derived from an EMBL/GenBank/DDBJ whole genome shotgun (WGS) entry which is preliminary data.</text>
</comment>
<sequence length="61" mass="6733">MSALFISAKYDVNAIMRSHAPPFPAAVDTEINHAEVIFGMHSNNFDSAGSNRWVLDNAVRQ</sequence>
<evidence type="ECO:0000313" key="1">
    <source>
        <dbReference type="EMBL" id="MBB6136523.1"/>
    </source>
</evidence>
<reference evidence="1 2" key="1">
    <citation type="submission" date="2020-08" db="EMBL/GenBank/DDBJ databases">
        <title>The Agave Microbiome: Exploring the role of microbial communities in plant adaptations to desert environments.</title>
        <authorList>
            <person name="Partida-Martinez L.P."/>
        </authorList>
    </citation>
    <scope>NUCLEOTIDE SEQUENCE [LARGE SCALE GENOMIC DNA]</scope>
    <source>
        <strain evidence="1 2">AT3.2</strain>
    </source>
</reference>
<dbReference type="Proteomes" id="UP000540787">
    <property type="component" value="Unassembled WGS sequence"/>
</dbReference>
<proteinExistence type="predicted"/>
<name>A0A7W9X4U2_9BURK</name>
<evidence type="ECO:0000313" key="2">
    <source>
        <dbReference type="Proteomes" id="UP000540787"/>
    </source>
</evidence>
<protein>
    <submittedName>
        <fullName evidence="1">Uncharacterized protein</fullName>
    </submittedName>
</protein>
<gene>
    <name evidence="1" type="ORF">HD842_004701</name>
</gene>
<keyword evidence="2" id="KW-1185">Reference proteome</keyword>
<accession>A0A7W9X4U2</accession>
<dbReference type="EMBL" id="JACHBX010000006">
    <property type="protein sequence ID" value="MBB6136523.1"/>
    <property type="molecule type" value="Genomic_DNA"/>
</dbReference>
<organism evidence="1 2">
    <name type="scientific">Massilia aurea</name>
    <dbReference type="NCBI Taxonomy" id="373040"/>
    <lineage>
        <taxon>Bacteria</taxon>
        <taxon>Pseudomonadati</taxon>
        <taxon>Pseudomonadota</taxon>
        <taxon>Betaproteobacteria</taxon>
        <taxon>Burkholderiales</taxon>
        <taxon>Oxalobacteraceae</taxon>
        <taxon>Telluria group</taxon>
        <taxon>Massilia</taxon>
    </lineage>
</organism>